<dbReference type="CDD" id="cd03177">
    <property type="entry name" value="GST_C_Delta_Epsilon"/>
    <property type="match status" value="1"/>
</dbReference>
<comment type="catalytic activity">
    <reaction evidence="6">
        <text>RX + glutathione = an S-substituted glutathione + a halide anion + H(+)</text>
        <dbReference type="Rhea" id="RHEA:16437"/>
        <dbReference type="ChEBI" id="CHEBI:15378"/>
        <dbReference type="ChEBI" id="CHEBI:16042"/>
        <dbReference type="ChEBI" id="CHEBI:17792"/>
        <dbReference type="ChEBI" id="CHEBI:57925"/>
        <dbReference type="ChEBI" id="CHEBI:90779"/>
        <dbReference type="EC" id="2.5.1.18"/>
    </reaction>
</comment>
<dbReference type="FunFam" id="1.20.1050.10:FF:000007">
    <property type="entry name" value="Glutathione S-transferase 1-1"/>
    <property type="match status" value="1"/>
</dbReference>
<keyword evidence="10" id="KW-1185">Reference proteome</keyword>
<accession>A0A9Q0MPI4</accession>
<sequence>MGLDFYMLPGSAPCSIVQMTAKAVGVELNTKVVDLFAGEHLQPEYLKINPQHVVPTLVTEEGVSLWESRSIATYLIEKYGKDDSLYPKDPLKRAIVNQRLYFDLGTFYQRLMERYYPLLFPTFEGRVIPNAEDNLKNAVGFLNSFLDGNDFAAGEAYTVADISLLATTETLKACDFDLSPFSNVVAWYERAKAITPGFDINEMHGKEFRKFFK</sequence>
<dbReference type="SUPFAM" id="SSF52833">
    <property type="entry name" value="Thioredoxin-like"/>
    <property type="match status" value="1"/>
</dbReference>
<dbReference type="GO" id="GO:0004364">
    <property type="term" value="F:glutathione transferase activity"/>
    <property type="evidence" value="ECO:0007669"/>
    <property type="project" value="UniProtKB-EC"/>
</dbReference>
<dbReference type="EC" id="2.5.1.18" evidence="3"/>
<dbReference type="InterPro" id="IPR036249">
    <property type="entry name" value="Thioredoxin-like_sf"/>
</dbReference>
<dbReference type="InterPro" id="IPR010987">
    <property type="entry name" value="Glutathione-S-Trfase_C-like"/>
</dbReference>
<evidence type="ECO:0000256" key="2">
    <source>
        <dbReference type="ARBA" id="ARBA00011738"/>
    </source>
</evidence>
<dbReference type="FunFam" id="3.40.30.10:FF:000034">
    <property type="entry name" value="glutathione S-transferase 1"/>
    <property type="match status" value="1"/>
</dbReference>
<dbReference type="Gene3D" id="1.20.1050.10">
    <property type="match status" value="1"/>
</dbReference>
<dbReference type="Pfam" id="PF13410">
    <property type="entry name" value="GST_C_2"/>
    <property type="match status" value="1"/>
</dbReference>
<reference evidence="9" key="1">
    <citation type="submission" date="2022-07" db="EMBL/GenBank/DDBJ databases">
        <authorList>
            <person name="Trinca V."/>
            <person name="Uliana J.V.C."/>
            <person name="Torres T.T."/>
            <person name="Ward R.J."/>
            <person name="Monesi N."/>
        </authorList>
    </citation>
    <scope>NUCLEOTIDE SEQUENCE</scope>
    <source>
        <strain evidence="9">HSMRA1968</strain>
        <tissue evidence="9">Whole embryos</tissue>
    </source>
</reference>
<dbReference type="InterPro" id="IPR040079">
    <property type="entry name" value="Glutathione_S-Trfase"/>
</dbReference>
<dbReference type="Gene3D" id="3.40.30.10">
    <property type="entry name" value="Glutaredoxin"/>
    <property type="match status" value="1"/>
</dbReference>
<evidence type="ECO:0000256" key="1">
    <source>
        <dbReference type="ARBA" id="ARBA00009899"/>
    </source>
</evidence>
<dbReference type="PANTHER" id="PTHR43969:SF9">
    <property type="entry name" value="GLUTATHIONE S TRANSFERASE D10, ISOFORM A-RELATED"/>
    <property type="match status" value="1"/>
</dbReference>
<dbReference type="PROSITE" id="PS50405">
    <property type="entry name" value="GST_CTER"/>
    <property type="match status" value="1"/>
</dbReference>
<dbReference type="Proteomes" id="UP001151699">
    <property type="component" value="Chromosome C"/>
</dbReference>
<dbReference type="PROSITE" id="PS50404">
    <property type="entry name" value="GST_NTER"/>
    <property type="match status" value="1"/>
</dbReference>
<organism evidence="9 10">
    <name type="scientific">Pseudolycoriella hygida</name>
    <dbReference type="NCBI Taxonomy" id="35572"/>
    <lineage>
        <taxon>Eukaryota</taxon>
        <taxon>Metazoa</taxon>
        <taxon>Ecdysozoa</taxon>
        <taxon>Arthropoda</taxon>
        <taxon>Hexapoda</taxon>
        <taxon>Insecta</taxon>
        <taxon>Pterygota</taxon>
        <taxon>Neoptera</taxon>
        <taxon>Endopterygota</taxon>
        <taxon>Diptera</taxon>
        <taxon>Nematocera</taxon>
        <taxon>Sciaroidea</taxon>
        <taxon>Sciaridae</taxon>
        <taxon>Pseudolycoriella</taxon>
    </lineage>
</organism>
<dbReference type="SUPFAM" id="SSF47616">
    <property type="entry name" value="GST C-terminal domain-like"/>
    <property type="match status" value="1"/>
</dbReference>
<comment type="caution">
    <text evidence="9">The sequence shown here is derived from an EMBL/GenBank/DDBJ whole genome shotgun (WGS) entry which is preliminary data.</text>
</comment>
<protein>
    <recommendedName>
        <fullName evidence="3">glutathione transferase</fullName>
        <ecNumber evidence="3">2.5.1.18</ecNumber>
    </recommendedName>
    <alternativeName>
        <fullName evidence="5">GST class-theta</fullName>
    </alternativeName>
</protein>
<evidence type="ECO:0000259" key="8">
    <source>
        <dbReference type="PROSITE" id="PS50405"/>
    </source>
</evidence>
<feature type="domain" description="GST C-terminal" evidence="8">
    <location>
        <begin position="89"/>
        <end position="212"/>
    </location>
</feature>
<dbReference type="Pfam" id="PF13417">
    <property type="entry name" value="GST_N_3"/>
    <property type="match status" value="1"/>
</dbReference>
<dbReference type="EMBL" id="WJQU01000004">
    <property type="protein sequence ID" value="KAJ6635461.1"/>
    <property type="molecule type" value="Genomic_DNA"/>
</dbReference>
<keyword evidence="4" id="KW-0808">Transferase</keyword>
<evidence type="ECO:0000256" key="4">
    <source>
        <dbReference type="ARBA" id="ARBA00022679"/>
    </source>
</evidence>
<dbReference type="GO" id="GO:0006749">
    <property type="term" value="P:glutathione metabolic process"/>
    <property type="evidence" value="ECO:0007669"/>
    <property type="project" value="TreeGrafter"/>
</dbReference>
<gene>
    <name evidence="9" type="primary">GstD1_3</name>
    <name evidence="9" type="ORF">Bhyg_14047</name>
</gene>
<dbReference type="CDD" id="cd03045">
    <property type="entry name" value="GST_N_Delta_Epsilon"/>
    <property type="match status" value="1"/>
</dbReference>
<dbReference type="OrthoDB" id="2309723at2759"/>
<evidence type="ECO:0000256" key="6">
    <source>
        <dbReference type="ARBA" id="ARBA00047960"/>
    </source>
</evidence>
<comment type="similarity">
    <text evidence="1">Belongs to the GST superfamily. Theta family.</text>
</comment>
<evidence type="ECO:0000256" key="5">
    <source>
        <dbReference type="ARBA" id="ARBA00041523"/>
    </source>
</evidence>
<proteinExistence type="inferred from homology"/>
<dbReference type="AlphaFoldDB" id="A0A9Q0MPI4"/>
<evidence type="ECO:0000259" key="7">
    <source>
        <dbReference type="PROSITE" id="PS50404"/>
    </source>
</evidence>
<name>A0A9Q0MPI4_9DIPT</name>
<evidence type="ECO:0000313" key="10">
    <source>
        <dbReference type="Proteomes" id="UP001151699"/>
    </source>
</evidence>
<evidence type="ECO:0000256" key="3">
    <source>
        <dbReference type="ARBA" id="ARBA00012452"/>
    </source>
</evidence>
<dbReference type="InterPro" id="IPR036282">
    <property type="entry name" value="Glutathione-S-Trfase_C_sf"/>
</dbReference>
<dbReference type="PANTHER" id="PTHR43969">
    <property type="entry name" value="GLUTATHIONE S TRANSFERASE D10, ISOFORM A-RELATED"/>
    <property type="match status" value="1"/>
</dbReference>
<feature type="domain" description="GST N-terminal" evidence="7">
    <location>
        <begin position="1"/>
        <end position="83"/>
    </location>
</feature>
<dbReference type="SFLD" id="SFLDG00358">
    <property type="entry name" value="Main_(cytGST)"/>
    <property type="match status" value="1"/>
</dbReference>
<evidence type="ECO:0000313" key="9">
    <source>
        <dbReference type="EMBL" id="KAJ6635461.1"/>
    </source>
</evidence>
<comment type="subunit">
    <text evidence="2">Homodimer.</text>
</comment>
<dbReference type="SFLD" id="SFLDG01153">
    <property type="entry name" value="Main.4:_Theta-like"/>
    <property type="match status" value="1"/>
</dbReference>
<dbReference type="SFLD" id="SFLDS00019">
    <property type="entry name" value="Glutathione_Transferase_(cytos"/>
    <property type="match status" value="1"/>
</dbReference>
<dbReference type="InterPro" id="IPR004045">
    <property type="entry name" value="Glutathione_S-Trfase_N"/>
</dbReference>